<feature type="region of interest" description="Disordered" evidence="1">
    <location>
        <begin position="213"/>
        <end position="252"/>
    </location>
</feature>
<feature type="region of interest" description="Disordered" evidence="1">
    <location>
        <begin position="295"/>
        <end position="362"/>
    </location>
</feature>
<proteinExistence type="predicted"/>
<name>A0A3M6VE15_9STRA</name>
<feature type="compositionally biased region" description="Basic and acidic residues" evidence="1">
    <location>
        <begin position="213"/>
        <end position="250"/>
    </location>
</feature>
<keyword evidence="4" id="KW-1185">Reference proteome</keyword>
<evidence type="ECO:0000313" key="3">
    <source>
        <dbReference type="EMBL" id="RMX62560.1"/>
    </source>
</evidence>
<dbReference type="AlphaFoldDB" id="A0A3M6VE15"/>
<evidence type="ECO:0000256" key="2">
    <source>
        <dbReference type="SAM" id="Phobius"/>
    </source>
</evidence>
<dbReference type="EMBL" id="QLLG01000571">
    <property type="protein sequence ID" value="RMX62560.1"/>
    <property type="molecule type" value="Genomic_DNA"/>
</dbReference>
<reference evidence="3 4" key="1">
    <citation type="submission" date="2018-06" db="EMBL/GenBank/DDBJ databases">
        <title>Comparative genomics of downy mildews reveals potential adaptations to biotrophy.</title>
        <authorList>
            <person name="Fletcher K."/>
            <person name="Klosterman S.J."/>
            <person name="Derevnina L."/>
            <person name="Martin F."/>
            <person name="Koike S."/>
            <person name="Reyes Chin-Wo S."/>
            <person name="Mou B."/>
            <person name="Michelmore R."/>
        </authorList>
    </citation>
    <scope>NUCLEOTIDE SEQUENCE [LARGE SCALE GENOMIC DNA]</scope>
    <source>
        <strain evidence="3 4">R14</strain>
    </source>
</reference>
<gene>
    <name evidence="3" type="ORF">DD238_007181</name>
</gene>
<comment type="caution">
    <text evidence="3">The sequence shown here is derived from an EMBL/GenBank/DDBJ whole genome shotgun (WGS) entry which is preliminary data.</text>
</comment>
<evidence type="ECO:0000256" key="1">
    <source>
        <dbReference type="SAM" id="MobiDB-lite"/>
    </source>
</evidence>
<feature type="compositionally biased region" description="Acidic residues" evidence="1">
    <location>
        <begin position="306"/>
        <end position="333"/>
    </location>
</feature>
<keyword evidence="2" id="KW-0472">Membrane</keyword>
<sequence>MVLSVKKTVGLMLCASTFIASETTQTSALRTHPRRNLANGIHHSVKYAPNVVDQTKESDDSDTSYDSYNVTSSQKLDLELQQSEEMIIDTVNEDVDLDIDGPIDADVDLKDDEVLDIEASSDLEAELFTSDNLDTDTDVSLDPTHQLDSDIDFTKGDVEVELEDDEAYEQNLDIDDDEELDEVIDIPQGAKSIHLRMHKGNVDLDIIKNDIKKDAPHKEMKPKEEVKSKEEVKPKEEKKEDKAPATETKEATVSYAAETKSWIQNNSFKAPIFGSLIGAAVGVVGLAVVAIAKNRKRASEKSAEDTSADADAEVEEDAASEADSDEDSDEDVEAGVTALTEENAVEEDAVEEKKASVVEGSV</sequence>
<keyword evidence="2" id="KW-0812">Transmembrane</keyword>
<accession>A0A3M6VE15</accession>
<keyword evidence="2" id="KW-1133">Transmembrane helix</keyword>
<protein>
    <submittedName>
        <fullName evidence="3">Uncharacterized protein</fullName>
    </submittedName>
</protein>
<feature type="region of interest" description="Disordered" evidence="1">
    <location>
        <begin position="48"/>
        <end position="68"/>
    </location>
</feature>
<evidence type="ECO:0000313" key="4">
    <source>
        <dbReference type="Proteomes" id="UP000282087"/>
    </source>
</evidence>
<feature type="transmembrane region" description="Helical" evidence="2">
    <location>
        <begin position="272"/>
        <end position="292"/>
    </location>
</feature>
<dbReference type="VEuPathDB" id="FungiDB:DD237_003293"/>
<dbReference type="Proteomes" id="UP000282087">
    <property type="component" value="Unassembled WGS sequence"/>
</dbReference>
<organism evidence="3 4">
    <name type="scientific">Peronospora effusa</name>
    <dbReference type="NCBI Taxonomy" id="542832"/>
    <lineage>
        <taxon>Eukaryota</taxon>
        <taxon>Sar</taxon>
        <taxon>Stramenopiles</taxon>
        <taxon>Oomycota</taxon>
        <taxon>Peronosporomycetes</taxon>
        <taxon>Peronosporales</taxon>
        <taxon>Peronosporaceae</taxon>
        <taxon>Peronospora</taxon>
    </lineage>
</organism>